<proteinExistence type="predicted"/>
<gene>
    <name evidence="1" type="ORF">FWK35_00018459</name>
</gene>
<accession>A0A6G0WAW6</accession>
<name>A0A6G0WAW6_APHCR</name>
<protein>
    <submittedName>
        <fullName evidence="1">Putative nuclease HARBI1</fullName>
    </submittedName>
</protein>
<evidence type="ECO:0000313" key="1">
    <source>
        <dbReference type="EMBL" id="KAF0723726.1"/>
    </source>
</evidence>
<dbReference type="EMBL" id="VUJU01008950">
    <property type="protein sequence ID" value="KAF0723726.1"/>
    <property type="molecule type" value="Genomic_DNA"/>
</dbReference>
<dbReference type="AlphaFoldDB" id="A0A6G0WAW6"/>
<comment type="caution">
    <text evidence="1">The sequence shown here is derived from an EMBL/GenBank/DDBJ whole genome shotgun (WGS) entry which is preliminary data.</text>
</comment>
<organism evidence="1 2">
    <name type="scientific">Aphis craccivora</name>
    <name type="common">Cowpea aphid</name>
    <dbReference type="NCBI Taxonomy" id="307492"/>
    <lineage>
        <taxon>Eukaryota</taxon>
        <taxon>Metazoa</taxon>
        <taxon>Ecdysozoa</taxon>
        <taxon>Arthropoda</taxon>
        <taxon>Hexapoda</taxon>
        <taxon>Insecta</taxon>
        <taxon>Pterygota</taxon>
        <taxon>Neoptera</taxon>
        <taxon>Paraneoptera</taxon>
        <taxon>Hemiptera</taxon>
        <taxon>Sternorrhyncha</taxon>
        <taxon>Aphidomorpha</taxon>
        <taxon>Aphidoidea</taxon>
        <taxon>Aphididae</taxon>
        <taxon>Aphidini</taxon>
        <taxon>Aphis</taxon>
        <taxon>Aphis</taxon>
    </lineage>
</organism>
<reference evidence="1 2" key="1">
    <citation type="submission" date="2019-08" db="EMBL/GenBank/DDBJ databases">
        <title>Whole genome of Aphis craccivora.</title>
        <authorList>
            <person name="Voronova N.V."/>
            <person name="Shulinski R.S."/>
            <person name="Bandarenka Y.V."/>
            <person name="Zhorov D.G."/>
            <person name="Warner D."/>
        </authorList>
    </citation>
    <scope>NUCLEOTIDE SEQUENCE [LARGE SCALE GENOMIC DNA]</scope>
    <source>
        <strain evidence="1">180601</strain>
        <tissue evidence="1">Whole Body</tissue>
    </source>
</reference>
<sequence length="98" mass="11371">MLVESETTVKIKKACCVLHNFVRRHDGLNSEDSQSFMQSSPTRYLTGVENSPTNAKDVRKYFVQYIHNKRNLLVNLYFTYDSLVVDVSCHVQDLRKSI</sequence>
<dbReference type="Proteomes" id="UP000478052">
    <property type="component" value="Unassembled WGS sequence"/>
</dbReference>
<evidence type="ECO:0000313" key="2">
    <source>
        <dbReference type="Proteomes" id="UP000478052"/>
    </source>
</evidence>
<keyword evidence="2" id="KW-1185">Reference proteome</keyword>